<dbReference type="InterPro" id="IPR001296">
    <property type="entry name" value="Glyco_trans_1"/>
</dbReference>
<dbReference type="GeneID" id="93073782"/>
<keyword evidence="4" id="KW-0808">Transferase</keyword>
<gene>
    <name evidence="4" type="ORF">CLPA_c16160</name>
    <name evidence="5" type="ORF">CP6013_01561</name>
</gene>
<dbReference type="CDD" id="cd03801">
    <property type="entry name" value="GT4_PimA-like"/>
    <property type="match status" value="1"/>
</dbReference>
<evidence type="ECO:0000259" key="2">
    <source>
        <dbReference type="Pfam" id="PF00534"/>
    </source>
</evidence>
<feature type="region of interest" description="Disordered" evidence="1">
    <location>
        <begin position="412"/>
        <end position="566"/>
    </location>
</feature>
<dbReference type="Pfam" id="PF00534">
    <property type="entry name" value="Glycos_transf_1"/>
    <property type="match status" value="1"/>
</dbReference>
<feature type="compositionally biased region" description="Basic and acidic residues" evidence="1">
    <location>
        <begin position="420"/>
        <end position="437"/>
    </location>
</feature>
<dbReference type="InterPro" id="IPR050194">
    <property type="entry name" value="Glycosyltransferase_grp1"/>
</dbReference>
<evidence type="ECO:0000313" key="5">
    <source>
        <dbReference type="EMBL" id="KRU12314.1"/>
    </source>
</evidence>
<dbReference type="AlphaFoldDB" id="A0A0H3J1E2"/>
<feature type="compositionally biased region" description="Basic and acidic residues" evidence="1">
    <location>
        <begin position="527"/>
        <end position="539"/>
    </location>
</feature>
<keyword evidence="7" id="KW-1185">Reference proteome</keyword>
<dbReference type="eggNOG" id="COG0297">
    <property type="taxonomic scope" value="Bacteria"/>
</dbReference>
<name>A0A0H3J1E2_CLOPA</name>
<dbReference type="PATRIC" id="fig|1262449.3.peg.1454"/>
<protein>
    <submittedName>
        <fullName evidence="5">Glycosyl transferase group 1</fullName>
    </submittedName>
    <submittedName>
        <fullName evidence="4">Glycosyltransferase</fullName>
    </submittedName>
</protein>
<dbReference type="PANTHER" id="PTHR45947">
    <property type="entry name" value="SULFOQUINOVOSYL TRANSFERASE SQD2"/>
    <property type="match status" value="1"/>
</dbReference>
<dbReference type="EMBL" id="CP009268">
    <property type="protein sequence ID" value="AJA51679.1"/>
    <property type="molecule type" value="Genomic_DNA"/>
</dbReference>
<evidence type="ECO:0000256" key="1">
    <source>
        <dbReference type="SAM" id="MobiDB-lite"/>
    </source>
</evidence>
<evidence type="ECO:0000259" key="3">
    <source>
        <dbReference type="Pfam" id="PF13439"/>
    </source>
</evidence>
<feature type="compositionally biased region" description="Basic and acidic residues" evidence="1">
    <location>
        <begin position="554"/>
        <end position="566"/>
    </location>
</feature>
<feature type="compositionally biased region" description="Basic residues" evidence="1">
    <location>
        <begin position="516"/>
        <end position="526"/>
    </location>
</feature>
<dbReference type="InterPro" id="IPR028098">
    <property type="entry name" value="Glyco_trans_4-like_N"/>
</dbReference>
<dbReference type="Proteomes" id="UP000028042">
    <property type="component" value="Unassembled WGS sequence"/>
</dbReference>
<feature type="compositionally biased region" description="Polar residues" evidence="1">
    <location>
        <begin position="493"/>
        <end position="507"/>
    </location>
</feature>
<feature type="compositionally biased region" description="Basic residues" evidence="1">
    <location>
        <begin position="472"/>
        <end position="483"/>
    </location>
</feature>
<feature type="domain" description="Glycosyltransferase subfamily 4-like N-terminal" evidence="3">
    <location>
        <begin position="15"/>
        <end position="188"/>
    </location>
</feature>
<evidence type="ECO:0000313" key="6">
    <source>
        <dbReference type="Proteomes" id="UP000028042"/>
    </source>
</evidence>
<evidence type="ECO:0000313" key="4">
    <source>
        <dbReference type="EMBL" id="AJA51679.1"/>
    </source>
</evidence>
<dbReference type="Pfam" id="PF13439">
    <property type="entry name" value="Glyco_transf_4"/>
    <property type="match status" value="1"/>
</dbReference>
<dbReference type="RefSeq" id="WP_003443463.1">
    <property type="nucleotide sequence ID" value="NZ_ANZB01000004.1"/>
</dbReference>
<feature type="domain" description="Glycosyl transferase family 1" evidence="2">
    <location>
        <begin position="201"/>
        <end position="364"/>
    </location>
</feature>
<reference evidence="5" key="2">
    <citation type="submission" date="2015-10" db="EMBL/GenBank/DDBJ databases">
        <title>Improved Draft Genome Sequence of Clostridium pasteurianum Strain ATCC 6013 (DSM 525) Using a Hybrid Next-Generation Sequencing Approach.</title>
        <authorList>
            <person name="Pyne M.E."/>
            <person name="Utturkar S.M."/>
            <person name="Brown S.D."/>
            <person name="Moo-Young M."/>
            <person name="Chung D.A."/>
            <person name="Chou P.C."/>
        </authorList>
    </citation>
    <scope>NUCLEOTIDE SEQUENCE</scope>
    <source>
        <strain evidence="5">ATCC 6013</strain>
    </source>
</reference>
<dbReference type="SUPFAM" id="SSF53756">
    <property type="entry name" value="UDP-Glycosyltransferase/glycogen phosphorylase"/>
    <property type="match status" value="1"/>
</dbReference>
<evidence type="ECO:0000313" key="7">
    <source>
        <dbReference type="Proteomes" id="UP000030905"/>
    </source>
</evidence>
<dbReference type="GO" id="GO:0016757">
    <property type="term" value="F:glycosyltransferase activity"/>
    <property type="evidence" value="ECO:0007669"/>
    <property type="project" value="InterPro"/>
</dbReference>
<dbReference type="EMBL" id="JPGY02000001">
    <property type="protein sequence ID" value="KRU12314.1"/>
    <property type="molecule type" value="Genomic_DNA"/>
</dbReference>
<accession>A0A0H3J1E2</accession>
<dbReference type="Gene3D" id="3.40.50.2000">
    <property type="entry name" value="Glycogen Phosphorylase B"/>
    <property type="match status" value="2"/>
</dbReference>
<reference evidence="5 6" key="3">
    <citation type="journal article" name="Genome Announc.">
        <title>Improved Draft Genome Sequence of Clostridium pasteurianum Strain ATCC 6013 (DSM 525) Using a Hybrid Next-Generation Sequencing Approach.</title>
        <authorList>
            <person name="Pyne M.E."/>
            <person name="Utturkar S."/>
            <person name="Brown S.D."/>
            <person name="Moo-Young M."/>
            <person name="Chung D.A."/>
            <person name="Chou C.P."/>
        </authorList>
    </citation>
    <scope>NUCLEOTIDE SEQUENCE [LARGE SCALE GENOMIC DNA]</scope>
    <source>
        <strain evidence="5 6">ATCC 6013</strain>
    </source>
</reference>
<dbReference type="Proteomes" id="UP000030905">
    <property type="component" value="Chromosome"/>
</dbReference>
<feature type="compositionally biased region" description="Polar residues" evidence="1">
    <location>
        <begin position="442"/>
        <end position="453"/>
    </location>
</feature>
<dbReference type="KEGG" id="cpae:CPAST_c16160"/>
<reference evidence="4 7" key="1">
    <citation type="journal article" date="2015" name="Genome Announc.">
        <title>Complete Genome Sequence of the Nitrogen-Fixing and Solvent-Producing Clostridium pasteurianum DSM 525.</title>
        <authorList>
            <person name="Poehlein A."/>
            <person name="Grosse-Honebrink A."/>
            <person name="Zhang Y."/>
            <person name="Minton N.P."/>
            <person name="Daniel R."/>
        </authorList>
    </citation>
    <scope>NUCLEOTIDE SEQUENCE [LARGE SCALE GENOMIC DNA]</scope>
    <source>
        <strain evidence="4">DSM 525</strain>
        <strain evidence="7">DSM 525 / ATCC 6013</strain>
    </source>
</reference>
<organism evidence="4 7">
    <name type="scientific">Clostridium pasteurianum DSM 525 = ATCC 6013</name>
    <dbReference type="NCBI Taxonomy" id="1262449"/>
    <lineage>
        <taxon>Bacteria</taxon>
        <taxon>Bacillati</taxon>
        <taxon>Bacillota</taxon>
        <taxon>Clostridia</taxon>
        <taxon>Eubacteriales</taxon>
        <taxon>Clostridiaceae</taxon>
        <taxon>Clostridium</taxon>
    </lineage>
</organism>
<proteinExistence type="predicted"/>
<dbReference type="PANTHER" id="PTHR45947:SF3">
    <property type="entry name" value="SULFOQUINOVOSYL TRANSFERASE SQD2"/>
    <property type="match status" value="1"/>
</dbReference>
<sequence length="566" mass="64254">MKILMLSWEYPPKNIGGLSNHVHNLSKALTLLGHEIHVVTCEEGVSPVEENDEGIIVHRVTPYKIDTEDFTKWIMHLNFSMIEECIRIIRKIGKVDIIHAHDWLSAYSAKTLKWAFSIPMVSTIHATEEGRNNGIRTDMQKYISSAEWLLAYESWKVICCSNYMKSEIIKSFKVSEDKIWIIPNGVDLNGFNFKFDAVKFRRNYALDEEKIVFFIGRHVFEKGIQLLVDAAPQIIEQYAAAKFVIAGTGPMTEELKYKVRQMGLDNKILFTGYMNNETKSKLYRVADVAVFPSLYEPFGIVAIEAMISGCPVVVSDTGGLSELVEHKVNGMKMINGLVNSLKDNVLALLKDDKLSQAIKKNAEKSVKEKYNWQEVAKLTVEMYALVKEEASGTDWDVDKRIFTETDLTTVKKRQRKRSTVKKENSGDNSEEVKEIKTRRSTKSAANSRNNTSKIIDLDDEEKTKSKTTASKTAKRRTTRKTATKSKVSEENLKINTESTDAASSLENKSSEDKIKTTVKRRTRKTAVKSDVEDKADNKFKTTKGTSKRTRRTKKAEDENKTVGENK</sequence>
<dbReference type="KEGG" id="cpat:CLPA_c16160"/>